<evidence type="ECO:0000313" key="3">
    <source>
        <dbReference type="EMBL" id="QDV35506.1"/>
    </source>
</evidence>
<accession>A0A518H3R8</accession>
<dbReference type="InterPro" id="IPR038721">
    <property type="entry name" value="IS701-like_DDE_dom"/>
</dbReference>
<dbReference type="PANTHER" id="PTHR33627">
    <property type="entry name" value="TRANSPOSASE"/>
    <property type="match status" value="1"/>
</dbReference>
<feature type="domain" description="Transposase IS701-like DDE" evidence="2">
    <location>
        <begin position="2"/>
        <end position="146"/>
    </location>
</feature>
<feature type="region of interest" description="Disordered" evidence="1">
    <location>
        <begin position="29"/>
        <end position="49"/>
    </location>
</feature>
<sequence length="263" mass="28759">MGVSIAYATCHEHALVDVRLYLPKGWAKDRARPKRRGIPGGERYRTRRGLAPEMLEEAGPPLPHGWVAGDNEMGRSSRSRAGLRRREERYLLAVPSNTTVRDLEAEPPERGGRGRPPKRAFEQARAWAGSRPPGSWRRIEVGDGERGQNVVELVATRVVARTDRGRIGPEELLAVLRGRDEAGATKQDYDLSDPPPETLPADLPPPMILLAKCQAGTAAVISRTKAHVLVASRGASASQSTTRKMSIAAAVARCWRCVFARPA</sequence>
<feature type="region of interest" description="Disordered" evidence="1">
    <location>
        <begin position="61"/>
        <end position="81"/>
    </location>
</feature>
<name>A0A518H3R8_9BACT</name>
<dbReference type="PANTHER" id="PTHR33627:SF1">
    <property type="entry name" value="TRANSPOSASE"/>
    <property type="match status" value="1"/>
</dbReference>
<evidence type="ECO:0000259" key="2">
    <source>
        <dbReference type="Pfam" id="PF13546"/>
    </source>
</evidence>
<dbReference type="KEGG" id="tpla:ElP_34090"/>
<proteinExistence type="predicted"/>
<evidence type="ECO:0000313" key="4">
    <source>
        <dbReference type="Proteomes" id="UP000317835"/>
    </source>
</evidence>
<reference evidence="3 4" key="1">
    <citation type="submission" date="2019-02" db="EMBL/GenBank/DDBJ databases">
        <title>Deep-cultivation of Planctomycetes and their phenomic and genomic characterization uncovers novel biology.</title>
        <authorList>
            <person name="Wiegand S."/>
            <person name="Jogler M."/>
            <person name="Boedeker C."/>
            <person name="Pinto D."/>
            <person name="Vollmers J."/>
            <person name="Rivas-Marin E."/>
            <person name="Kohn T."/>
            <person name="Peeters S.H."/>
            <person name="Heuer A."/>
            <person name="Rast P."/>
            <person name="Oberbeckmann S."/>
            <person name="Bunk B."/>
            <person name="Jeske O."/>
            <person name="Meyerdierks A."/>
            <person name="Storesund J.E."/>
            <person name="Kallscheuer N."/>
            <person name="Luecker S."/>
            <person name="Lage O.M."/>
            <person name="Pohl T."/>
            <person name="Merkel B.J."/>
            <person name="Hornburger P."/>
            <person name="Mueller R.-W."/>
            <person name="Bruemmer F."/>
            <person name="Labrenz M."/>
            <person name="Spormann A.M."/>
            <person name="Op den Camp H."/>
            <person name="Overmann J."/>
            <person name="Amann R."/>
            <person name="Jetten M.S.M."/>
            <person name="Mascher T."/>
            <person name="Medema M.H."/>
            <person name="Devos D.P."/>
            <person name="Kaster A.-K."/>
            <person name="Ovreas L."/>
            <person name="Rohde M."/>
            <person name="Galperin M.Y."/>
            <person name="Jogler C."/>
        </authorList>
    </citation>
    <scope>NUCLEOTIDE SEQUENCE [LARGE SCALE GENOMIC DNA]</scope>
    <source>
        <strain evidence="3 4">ElP</strain>
    </source>
</reference>
<dbReference type="AlphaFoldDB" id="A0A518H3R8"/>
<dbReference type="InterPro" id="IPR039365">
    <property type="entry name" value="IS701-like"/>
</dbReference>
<keyword evidence="4" id="KW-1185">Reference proteome</keyword>
<dbReference type="Proteomes" id="UP000317835">
    <property type="component" value="Chromosome"/>
</dbReference>
<gene>
    <name evidence="3" type="ORF">ElP_34090</name>
</gene>
<dbReference type="EMBL" id="CP036426">
    <property type="protein sequence ID" value="QDV35506.1"/>
    <property type="molecule type" value="Genomic_DNA"/>
</dbReference>
<protein>
    <recommendedName>
        <fullName evidence="2">Transposase IS701-like DDE domain-containing protein</fullName>
    </recommendedName>
</protein>
<organism evidence="3 4">
    <name type="scientific">Tautonia plasticadhaerens</name>
    <dbReference type="NCBI Taxonomy" id="2527974"/>
    <lineage>
        <taxon>Bacteria</taxon>
        <taxon>Pseudomonadati</taxon>
        <taxon>Planctomycetota</taxon>
        <taxon>Planctomycetia</taxon>
        <taxon>Isosphaerales</taxon>
        <taxon>Isosphaeraceae</taxon>
        <taxon>Tautonia</taxon>
    </lineage>
</organism>
<evidence type="ECO:0000256" key="1">
    <source>
        <dbReference type="SAM" id="MobiDB-lite"/>
    </source>
</evidence>
<dbReference type="Pfam" id="PF13546">
    <property type="entry name" value="DDE_5"/>
    <property type="match status" value="1"/>
</dbReference>